<dbReference type="Proteomes" id="UP000569914">
    <property type="component" value="Unassembled WGS sequence"/>
</dbReference>
<keyword evidence="11" id="KW-1185">Reference proteome</keyword>
<keyword evidence="6 8" id="KW-1133">Transmembrane helix</keyword>
<evidence type="ECO:0000313" key="10">
    <source>
        <dbReference type="EMBL" id="NYE71356.1"/>
    </source>
</evidence>
<accession>A0A7Y9LCW8</accession>
<dbReference type="InterPro" id="IPR037185">
    <property type="entry name" value="EmrE-like"/>
</dbReference>
<evidence type="ECO:0000256" key="6">
    <source>
        <dbReference type="ARBA" id="ARBA00022989"/>
    </source>
</evidence>
<organism evidence="10 11">
    <name type="scientific">Microlunatus parietis</name>
    <dbReference type="NCBI Taxonomy" id="682979"/>
    <lineage>
        <taxon>Bacteria</taxon>
        <taxon>Bacillati</taxon>
        <taxon>Actinomycetota</taxon>
        <taxon>Actinomycetes</taxon>
        <taxon>Propionibacteriales</taxon>
        <taxon>Propionibacteriaceae</taxon>
        <taxon>Microlunatus</taxon>
    </lineage>
</organism>
<reference evidence="10 11" key="1">
    <citation type="submission" date="2020-07" db="EMBL/GenBank/DDBJ databases">
        <title>Sequencing the genomes of 1000 actinobacteria strains.</title>
        <authorList>
            <person name="Klenk H.-P."/>
        </authorList>
    </citation>
    <scope>NUCLEOTIDE SEQUENCE [LARGE SCALE GENOMIC DNA]</scope>
    <source>
        <strain evidence="10 11">DSM 22083</strain>
    </source>
</reference>
<evidence type="ECO:0000313" key="11">
    <source>
        <dbReference type="Proteomes" id="UP000569914"/>
    </source>
</evidence>
<comment type="caution">
    <text evidence="10">The sequence shown here is derived from an EMBL/GenBank/DDBJ whole genome shotgun (WGS) entry which is preliminary data.</text>
</comment>
<evidence type="ECO:0000256" key="1">
    <source>
        <dbReference type="ARBA" id="ARBA00004651"/>
    </source>
</evidence>
<dbReference type="PANTHER" id="PTHR22911">
    <property type="entry name" value="ACYL-MALONYL CONDENSING ENZYME-RELATED"/>
    <property type="match status" value="1"/>
</dbReference>
<dbReference type="NCBIfam" id="TIGR00688">
    <property type="entry name" value="rarD"/>
    <property type="match status" value="1"/>
</dbReference>
<protein>
    <submittedName>
        <fullName evidence="10">Chloramphenicol-sensitive protein RarD</fullName>
    </submittedName>
</protein>
<feature type="transmembrane region" description="Helical" evidence="8">
    <location>
        <begin position="132"/>
        <end position="149"/>
    </location>
</feature>
<evidence type="ECO:0000256" key="4">
    <source>
        <dbReference type="ARBA" id="ARBA00022475"/>
    </source>
</evidence>
<dbReference type="SUPFAM" id="SSF103481">
    <property type="entry name" value="Multidrug resistance efflux transporter EmrE"/>
    <property type="match status" value="2"/>
</dbReference>
<feature type="domain" description="EamA" evidence="9">
    <location>
        <begin position="157"/>
        <end position="288"/>
    </location>
</feature>
<dbReference type="Pfam" id="PF00892">
    <property type="entry name" value="EamA"/>
    <property type="match status" value="2"/>
</dbReference>
<keyword evidence="7 8" id="KW-0472">Membrane</keyword>
<feature type="transmembrane region" description="Helical" evidence="8">
    <location>
        <begin position="271"/>
        <end position="293"/>
    </location>
</feature>
<evidence type="ECO:0000256" key="2">
    <source>
        <dbReference type="ARBA" id="ARBA00007362"/>
    </source>
</evidence>
<proteinExistence type="inferred from homology"/>
<keyword evidence="3" id="KW-0813">Transport</keyword>
<feature type="transmembrane region" description="Helical" evidence="8">
    <location>
        <begin position="108"/>
        <end position="125"/>
    </location>
</feature>
<evidence type="ECO:0000256" key="8">
    <source>
        <dbReference type="SAM" id="Phobius"/>
    </source>
</evidence>
<comment type="subcellular location">
    <subcellularLocation>
        <location evidence="1">Cell membrane</location>
        <topology evidence="1">Multi-pass membrane protein</topology>
    </subcellularLocation>
</comment>
<feature type="domain" description="EamA" evidence="9">
    <location>
        <begin position="15"/>
        <end position="147"/>
    </location>
</feature>
<keyword evidence="4" id="KW-1003">Cell membrane</keyword>
<dbReference type="GO" id="GO:0005886">
    <property type="term" value="C:plasma membrane"/>
    <property type="evidence" value="ECO:0007669"/>
    <property type="project" value="UniProtKB-SubCell"/>
</dbReference>
<evidence type="ECO:0000259" key="9">
    <source>
        <dbReference type="Pfam" id="PF00892"/>
    </source>
</evidence>
<name>A0A7Y9LCW8_9ACTN</name>
<keyword evidence="5 8" id="KW-0812">Transmembrane</keyword>
<dbReference type="PANTHER" id="PTHR22911:SF137">
    <property type="entry name" value="SOLUTE CARRIER FAMILY 35 MEMBER G2-RELATED"/>
    <property type="match status" value="1"/>
</dbReference>
<sequence length="316" mass="34423">MITEESRDSRLRRGTFYGLGAYGLWGLFPAFWPLVGRAGSLELLAHRVFWSFLVSVLLWLIMVPRGSLRPMLDGRKLLLLAAAAAVISVNWGVFIWAATHGHVVETALGYYINPILSILFGVVLLSERLAPIQWVCVGLAAVAVIVLGFDYGRPPWVALVLAVSFAVYGLLKKKINAGAVETLTIESAYLVPIALGYLIFLQVTGGLTFGHLGWGHTLLLVASGPITALPLLLFAAAATRVPLSTLGLLQYLAPTLQFLLGVTYFGELMSVGRWIGFGLVWLALMLLTTYGLLRARRRRRDLLAARPTTGGATPRR</sequence>
<feature type="transmembrane region" description="Helical" evidence="8">
    <location>
        <begin position="16"/>
        <end position="35"/>
    </location>
</feature>
<feature type="transmembrane region" description="Helical" evidence="8">
    <location>
        <begin position="248"/>
        <end position="265"/>
    </location>
</feature>
<comment type="similarity">
    <text evidence="2">Belongs to the EamA transporter family.</text>
</comment>
<dbReference type="InterPro" id="IPR004626">
    <property type="entry name" value="RarD"/>
</dbReference>
<dbReference type="AlphaFoldDB" id="A0A7Y9LCW8"/>
<dbReference type="EMBL" id="JACCBU010000001">
    <property type="protein sequence ID" value="NYE71356.1"/>
    <property type="molecule type" value="Genomic_DNA"/>
</dbReference>
<feature type="transmembrane region" description="Helical" evidence="8">
    <location>
        <begin position="47"/>
        <end position="65"/>
    </location>
</feature>
<dbReference type="InterPro" id="IPR000620">
    <property type="entry name" value="EamA_dom"/>
</dbReference>
<evidence type="ECO:0000256" key="3">
    <source>
        <dbReference type="ARBA" id="ARBA00022448"/>
    </source>
</evidence>
<evidence type="ECO:0000256" key="7">
    <source>
        <dbReference type="ARBA" id="ARBA00023136"/>
    </source>
</evidence>
<feature type="transmembrane region" description="Helical" evidence="8">
    <location>
        <begin position="213"/>
        <end position="236"/>
    </location>
</feature>
<feature type="transmembrane region" description="Helical" evidence="8">
    <location>
        <begin position="155"/>
        <end position="171"/>
    </location>
</feature>
<evidence type="ECO:0000256" key="5">
    <source>
        <dbReference type="ARBA" id="ARBA00022692"/>
    </source>
</evidence>
<dbReference type="RefSeq" id="WP_218871286.1">
    <property type="nucleotide sequence ID" value="NZ_JACCBU010000001.1"/>
</dbReference>
<feature type="transmembrane region" description="Helical" evidence="8">
    <location>
        <begin position="183"/>
        <end position="201"/>
    </location>
</feature>
<feature type="transmembrane region" description="Helical" evidence="8">
    <location>
        <begin position="77"/>
        <end position="96"/>
    </location>
</feature>
<gene>
    <name evidence="10" type="ORF">BKA15_002685</name>
</gene>